<dbReference type="Pfam" id="PF20209">
    <property type="entry name" value="DUF6570"/>
    <property type="match status" value="1"/>
</dbReference>
<feature type="region of interest" description="Disordered" evidence="1">
    <location>
        <begin position="1"/>
        <end position="35"/>
    </location>
</feature>
<dbReference type="Pfam" id="PF14214">
    <property type="entry name" value="Helitron_like_N"/>
    <property type="match status" value="1"/>
</dbReference>
<gene>
    <name evidence="5" type="ORF">PAPOLLO_LOCUS22133</name>
</gene>
<accession>A0A8S3XSV8</accession>
<evidence type="ECO:0000256" key="1">
    <source>
        <dbReference type="SAM" id="MobiDB-lite"/>
    </source>
</evidence>
<dbReference type="Proteomes" id="UP000691718">
    <property type="component" value="Unassembled WGS sequence"/>
</dbReference>
<dbReference type="Pfam" id="PF21107">
    <property type="entry name" value="STPRs"/>
    <property type="match status" value="1"/>
</dbReference>
<feature type="compositionally biased region" description="Basic residues" evidence="1">
    <location>
        <begin position="1"/>
        <end position="14"/>
    </location>
</feature>
<evidence type="ECO:0000259" key="4">
    <source>
        <dbReference type="Pfam" id="PF21107"/>
    </source>
</evidence>
<feature type="compositionally biased region" description="Basic and acidic residues" evidence="1">
    <location>
        <begin position="15"/>
        <end position="27"/>
    </location>
</feature>
<sequence>MGRPSKRAAHMRQHRLNETNEEREKRLSQKRKSTSIDISKETCEERKNRLSIMRAYMKKVLYRENIEKRTLRLGLIHDRLSNVTEEQRAHRLGVIHDRLLNETQEQRAHRLGMIHDRLSNETQEQRAHRLSMIHDRLSNETQEQRAHRLGMIHDRLSNETQEQRAHRLSMIHDRLSNETEEQRAHRLGVIHDRLSNETEEQRAHRLGVIHDRLSNETEEQRAHRLGVIHDRLSNETEAQRAHRLGVIHDRLSNETEEQRAHRLGVIHDRLSNETEEQRAHRLGLIRDRLSNETPETRSDRLSRMQQANQACRDITNEQSFEAAINIFADVPCAVCKRSLYPQQRSNLRANMYSILLPEELVALGTITTCSRCSNNIRKRKIPTTAYWNKMMPAEVPPELVNLTSVEERFLSRIVPFLKIVKLNNRFSQNWFKGQVILFAKDVVEIAEQLPLTPNQAGLVLVVESLENLSCSKEFVVDMQRLNRALTWLISNNHLYSDVQVHFETTLNIPHILQIAENSIPEQDGVASETLSQHYITLNDNKAILRGSFNQGDLRFNLSRGKQCTGIAAVACAAFSVLDPNKWAKSDIDYIVIIDDKYYNDCIAARDNPAPGEVNPEYLAVSDLSPRLIYNRQNLVITVLEETNHNGHIDNDNTSDGFPNLKNALLSFFREHSNGILTANAISIAVHCRTLGDNQTYFLFDSHARGPKGASAPINGTACCMRFSELDDLHAILRRNLFVSPKKVPEGNFRDNLNVFSLTSLVIARDSQRQTITPILEQSSRLESPTFTPNYSLQPIIQTSNTLQTTTQVIQSIQKTVPVKSTHFQLPLPVHNSLSTIYIESTGMLQNIDVNVPNLENVVNMNSSSTDDTMRLAAITRKTAPPLNLERERRMEELCWMRQGHGEQTPQGLVDNMHLTMRNIRGSASYWQKCCSELIAMVRTLGPPTWFLTFSCNDLNWPDMIKALLIADGRDIDDVDRLSFPERLNLVQKHPVVLARQFTVHVNALMRFLKRNKDCLGGLIEDFWYRVEFQNRGSPHLRMLVWCSNVPNFTTPEGVAVIERVVSCSLTPNDLVLRKLVEDLQIHKHTATCKKNRQTDGCRFDFPKPASVNTVCLGPDEALANNGRFCILKRTSNETMVNNYNAVFLNLWKGNIDVQPCGNVTAVAYYVAKYASKCEPHDTGDVIREDISNAKRQGGDVWKQLFSISMTILNKRLVSAPECAYRLCHFPLKMSSRKTVFVNSCRPEERYRLLRFDSDETSIYNNIFDRYVLRPNELENLSLAEFAVRFETVSNTTWSEDNGDAELRDEDITPERYIRLQDNTRLRVRNRPAVLRTRYYTINSDKEAYYYSLLVCHIPFRNEGELLFENETAEDCFIRPKGDLRPLQGDISSEQIGHAELIIQQAVAQATALNAARETDIGNASMLCVGEKNFT</sequence>
<dbReference type="InterPro" id="IPR048998">
    <property type="entry name" value="STPR"/>
</dbReference>
<dbReference type="EMBL" id="CAJQZP010001359">
    <property type="protein sequence ID" value="CAG5041383.1"/>
    <property type="molecule type" value="Genomic_DNA"/>
</dbReference>
<protein>
    <submittedName>
        <fullName evidence="5">(apollo) hypothetical protein</fullName>
    </submittedName>
</protein>
<dbReference type="OrthoDB" id="416437at2759"/>
<evidence type="ECO:0000259" key="3">
    <source>
        <dbReference type="Pfam" id="PF20209"/>
    </source>
</evidence>
<comment type="caution">
    <text evidence="5">The sequence shown here is derived from an EMBL/GenBank/DDBJ whole genome shotgun (WGS) entry which is preliminary data.</text>
</comment>
<dbReference type="PANTHER" id="PTHR47642:SF5">
    <property type="entry name" value="ATP-DEPENDENT DNA HELICASE"/>
    <property type="match status" value="1"/>
</dbReference>
<organism evidence="5 6">
    <name type="scientific">Parnassius apollo</name>
    <name type="common">Apollo butterfly</name>
    <name type="synonym">Papilio apollo</name>
    <dbReference type="NCBI Taxonomy" id="110799"/>
    <lineage>
        <taxon>Eukaryota</taxon>
        <taxon>Metazoa</taxon>
        <taxon>Ecdysozoa</taxon>
        <taxon>Arthropoda</taxon>
        <taxon>Hexapoda</taxon>
        <taxon>Insecta</taxon>
        <taxon>Pterygota</taxon>
        <taxon>Neoptera</taxon>
        <taxon>Endopterygota</taxon>
        <taxon>Lepidoptera</taxon>
        <taxon>Glossata</taxon>
        <taxon>Ditrysia</taxon>
        <taxon>Papilionoidea</taxon>
        <taxon>Papilionidae</taxon>
        <taxon>Parnassiinae</taxon>
        <taxon>Parnassini</taxon>
        <taxon>Parnassius</taxon>
        <taxon>Parnassius</taxon>
    </lineage>
</organism>
<dbReference type="PANTHER" id="PTHR47642">
    <property type="entry name" value="ATP-DEPENDENT DNA HELICASE"/>
    <property type="match status" value="1"/>
</dbReference>
<evidence type="ECO:0000259" key="2">
    <source>
        <dbReference type="Pfam" id="PF14214"/>
    </source>
</evidence>
<evidence type="ECO:0000313" key="5">
    <source>
        <dbReference type="EMBL" id="CAG5041383.1"/>
    </source>
</evidence>
<feature type="domain" description="STPR" evidence="4">
    <location>
        <begin position="249"/>
        <end position="300"/>
    </location>
</feature>
<proteinExistence type="predicted"/>
<dbReference type="InterPro" id="IPR025476">
    <property type="entry name" value="Helitron_helicase-like"/>
</dbReference>
<keyword evidence="6" id="KW-1185">Reference proteome</keyword>
<evidence type="ECO:0000313" key="6">
    <source>
        <dbReference type="Proteomes" id="UP000691718"/>
    </source>
</evidence>
<feature type="domain" description="DUF6570" evidence="3">
    <location>
        <begin position="378"/>
        <end position="502"/>
    </location>
</feature>
<dbReference type="InterPro" id="IPR046700">
    <property type="entry name" value="DUF6570"/>
</dbReference>
<feature type="domain" description="Helitron helicase-like" evidence="2">
    <location>
        <begin position="857"/>
        <end position="1040"/>
    </location>
</feature>
<dbReference type="InterPro" id="IPR051055">
    <property type="entry name" value="PIF1_helicase"/>
</dbReference>
<name>A0A8S3XSV8_PARAO</name>
<reference evidence="5" key="1">
    <citation type="submission" date="2021-04" db="EMBL/GenBank/DDBJ databases">
        <authorList>
            <person name="Tunstrom K."/>
        </authorList>
    </citation>
    <scope>NUCLEOTIDE SEQUENCE</scope>
</reference>